<evidence type="ECO:0000256" key="2">
    <source>
        <dbReference type="ARBA" id="ARBA00012551"/>
    </source>
</evidence>
<evidence type="ECO:0000256" key="6">
    <source>
        <dbReference type="ARBA" id="ARBA00022806"/>
    </source>
</evidence>
<dbReference type="GO" id="GO:0042555">
    <property type="term" value="C:MCM complex"/>
    <property type="evidence" value="ECO:0007669"/>
    <property type="project" value="TreeGrafter"/>
</dbReference>
<gene>
    <name evidence="12" type="primary">mcm</name>
    <name evidence="12" type="ORF">AArcSl_1686</name>
</gene>
<dbReference type="Pfam" id="PF17855">
    <property type="entry name" value="MCM_lid"/>
    <property type="match status" value="1"/>
</dbReference>
<evidence type="ECO:0000256" key="7">
    <source>
        <dbReference type="ARBA" id="ARBA00022840"/>
    </source>
</evidence>
<dbReference type="Pfam" id="PF00493">
    <property type="entry name" value="MCM"/>
    <property type="match status" value="1"/>
</dbReference>
<dbReference type="Gene3D" id="2.40.50.140">
    <property type="entry name" value="Nucleic acid-binding proteins"/>
    <property type="match status" value="1"/>
</dbReference>
<dbReference type="PANTHER" id="PTHR11630">
    <property type="entry name" value="DNA REPLICATION LICENSING FACTOR MCM FAMILY MEMBER"/>
    <property type="match status" value="1"/>
</dbReference>
<dbReference type="InterPro" id="IPR031327">
    <property type="entry name" value="MCM"/>
</dbReference>
<evidence type="ECO:0000256" key="3">
    <source>
        <dbReference type="ARBA" id="ARBA00022705"/>
    </source>
</evidence>
<keyword evidence="6 12" id="KW-0347">Helicase</keyword>
<dbReference type="GeneID" id="37878042"/>
<feature type="domain" description="MCM C-terminal AAA(+) ATPase" evidence="11">
    <location>
        <begin position="281"/>
        <end position="488"/>
    </location>
</feature>
<dbReference type="PRINTS" id="PR01657">
    <property type="entry name" value="MCMFAMILY"/>
</dbReference>
<dbReference type="SUPFAM" id="SSF52540">
    <property type="entry name" value="P-loop containing nucleoside triphosphate hydrolases"/>
    <property type="match status" value="1"/>
</dbReference>
<dbReference type="EC" id="3.6.4.12" evidence="2"/>
<dbReference type="Proteomes" id="UP000263012">
    <property type="component" value="Chromosome"/>
</dbReference>
<dbReference type="GO" id="GO:0005524">
    <property type="term" value="F:ATP binding"/>
    <property type="evidence" value="ECO:0007669"/>
    <property type="project" value="UniProtKB-KW"/>
</dbReference>
<keyword evidence="13" id="KW-1185">Reference proteome</keyword>
<dbReference type="FunFam" id="2.20.28.10:FF:000003">
    <property type="entry name" value="DNA helicase"/>
    <property type="match status" value="1"/>
</dbReference>
<dbReference type="Gene3D" id="1.10.10.10">
    <property type="entry name" value="Winged helix-like DNA-binding domain superfamily/Winged helix DNA-binding domain"/>
    <property type="match status" value="1"/>
</dbReference>
<evidence type="ECO:0000313" key="13">
    <source>
        <dbReference type="Proteomes" id="UP000263012"/>
    </source>
</evidence>
<dbReference type="InterPro" id="IPR033762">
    <property type="entry name" value="MCM_OB"/>
</dbReference>
<dbReference type="GO" id="GO:0016787">
    <property type="term" value="F:hydrolase activity"/>
    <property type="evidence" value="ECO:0007669"/>
    <property type="project" value="UniProtKB-KW"/>
</dbReference>
<name>A0A343TJP3_9EURY</name>
<feature type="compositionally biased region" description="Basic and acidic residues" evidence="10">
    <location>
        <begin position="682"/>
        <end position="696"/>
    </location>
</feature>
<evidence type="ECO:0000256" key="4">
    <source>
        <dbReference type="ARBA" id="ARBA00022741"/>
    </source>
</evidence>
<keyword evidence="4 9" id="KW-0547">Nucleotide-binding</keyword>
<dbReference type="GO" id="GO:0017116">
    <property type="term" value="F:single-stranded DNA helicase activity"/>
    <property type="evidence" value="ECO:0007669"/>
    <property type="project" value="TreeGrafter"/>
</dbReference>
<dbReference type="InterPro" id="IPR041562">
    <property type="entry name" value="MCM_lid"/>
</dbReference>
<evidence type="ECO:0000259" key="11">
    <source>
        <dbReference type="PROSITE" id="PS50051"/>
    </source>
</evidence>
<dbReference type="GO" id="GO:0003697">
    <property type="term" value="F:single-stranded DNA binding"/>
    <property type="evidence" value="ECO:0007669"/>
    <property type="project" value="TreeGrafter"/>
</dbReference>
<dbReference type="FunFam" id="3.40.50.300:FF:002469">
    <property type="entry name" value="Cell division control protein 21"/>
    <property type="match status" value="1"/>
</dbReference>
<dbReference type="Gene3D" id="2.20.28.10">
    <property type="match status" value="1"/>
</dbReference>
<evidence type="ECO:0000256" key="10">
    <source>
        <dbReference type="SAM" id="MobiDB-lite"/>
    </source>
</evidence>
<dbReference type="InterPro" id="IPR001208">
    <property type="entry name" value="MCM_dom"/>
</dbReference>
<dbReference type="EMBL" id="CP025066">
    <property type="protein sequence ID" value="AUX09315.1"/>
    <property type="molecule type" value="Genomic_DNA"/>
</dbReference>
<keyword evidence="5" id="KW-0378">Hydrolase</keyword>
<sequence length="696" mass="77615">MSTDAQTATSDSPTDAFLEFYRTYYRDEIGQLAQHYPNERKSLFVDFDDLYQFDPQLANDWLQSPDRLREHAEEALRLFDLPVDISLEGASVRLENLPDYRTYSIGHIDPDQHFGELIGISGQIIEQSDVKPLITEAAFECRRCGTMTYIPQAYDATTLQEPHECQGCERQGPFDLNYAQSEMINFQRMRLQKPPEEAEDGQSTFDINLREDLCRAARSGDRVTVQARLEGHQERHGNQTRPTIELYGDAQAVQTDDTDWADADIEAHREEVESIAASDDPYAKVVNSIKVSHIGHERIKLAIALQLFQGVEKQLPDGSHTRGTIHILLIGDPGVDKSGMLQYAKRVTPGAIYTDGSGSTKAGLTATAVQSDLDGGGWVIRGGALVKAHRSLAAIDELDDMEEEDRAGMKESMASGTISVSKGDNNVTLPAASSVLAAANPKYGRYDPYQPIGEQIDLDPALVSRFDLIFPMRDEPDPETDRKLAEHLNTMARTGQKLASGQELDETERAVAEPEIDEETLRAYIALAREEVHPVLTEEAEQYIADHYVDIRRAGDDEDSPIPTTARSIEALHRLAEASARIRLSETVEIEDAKRVIDIWLDCMRKIGVDPETSQFDADVVETGQSKSQRDRVKTLEGIIESYANDPEYSLGAPIEEVIEDAEAAGMDPEQAEEELEKLRRKGEIYEPKDGYIDPT</sequence>
<dbReference type="RefSeq" id="WP_119817706.1">
    <property type="nucleotide sequence ID" value="NZ_CP025066.1"/>
</dbReference>
<dbReference type="Pfam" id="PF17207">
    <property type="entry name" value="MCM_OB"/>
    <property type="match status" value="1"/>
</dbReference>
<dbReference type="OrthoDB" id="6747at2157"/>
<dbReference type="SUPFAM" id="SSF50249">
    <property type="entry name" value="Nucleic acid-binding proteins"/>
    <property type="match status" value="1"/>
</dbReference>
<organism evidence="12 13">
    <name type="scientific">Halalkaliarchaeum desulfuricum</name>
    <dbReference type="NCBI Taxonomy" id="2055893"/>
    <lineage>
        <taxon>Archaea</taxon>
        <taxon>Methanobacteriati</taxon>
        <taxon>Methanobacteriota</taxon>
        <taxon>Stenosarchaea group</taxon>
        <taxon>Halobacteria</taxon>
        <taxon>Halobacteriales</taxon>
        <taxon>Haloferacaceae</taxon>
        <taxon>Halalkaliarchaeum</taxon>
    </lineage>
</organism>
<dbReference type="InterPro" id="IPR027417">
    <property type="entry name" value="P-loop_NTPase"/>
</dbReference>
<feature type="region of interest" description="Disordered" evidence="10">
    <location>
        <begin position="662"/>
        <end position="696"/>
    </location>
</feature>
<evidence type="ECO:0000256" key="9">
    <source>
        <dbReference type="RuleBase" id="RU004070"/>
    </source>
</evidence>
<dbReference type="Gene3D" id="3.40.50.300">
    <property type="entry name" value="P-loop containing nucleotide triphosphate hydrolases"/>
    <property type="match status" value="1"/>
</dbReference>
<protein>
    <recommendedName>
        <fullName evidence="2">DNA helicase</fullName>
        <ecNumber evidence="2">3.6.4.12</ecNumber>
    </recommendedName>
</protein>
<dbReference type="PROSITE" id="PS50051">
    <property type="entry name" value="MCM_2"/>
    <property type="match status" value="1"/>
</dbReference>
<keyword evidence="7 9" id="KW-0067">ATP-binding</keyword>
<dbReference type="InterPro" id="IPR036388">
    <property type="entry name" value="WH-like_DNA-bd_sf"/>
</dbReference>
<proteinExistence type="inferred from homology"/>
<dbReference type="Pfam" id="PF14551">
    <property type="entry name" value="MCM_N"/>
    <property type="match status" value="1"/>
</dbReference>
<dbReference type="SMART" id="SM00350">
    <property type="entry name" value="MCM"/>
    <property type="match status" value="1"/>
</dbReference>
<keyword evidence="8 9" id="KW-0238">DNA-binding</keyword>
<dbReference type="InterPro" id="IPR012340">
    <property type="entry name" value="NA-bd_OB-fold"/>
</dbReference>
<accession>A0A343TJP3</accession>
<dbReference type="Gene3D" id="3.30.1640.10">
    <property type="entry name" value="mini-chromosome maintenance (MCM) complex, chain A, domain 1"/>
    <property type="match status" value="1"/>
</dbReference>
<keyword evidence="3" id="KW-0235">DNA replication</keyword>
<evidence type="ECO:0000256" key="5">
    <source>
        <dbReference type="ARBA" id="ARBA00022801"/>
    </source>
</evidence>
<evidence type="ECO:0000256" key="1">
    <source>
        <dbReference type="ARBA" id="ARBA00008010"/>
    </source>
</evidence>
<dbReference type="GO" id="GO:0006260">
    <property type="term" value="P:DNA replication"/>
    <property type="evidence" value="ECO:0007669"/>
    <property type="project" value="UniProtKB-KW"/>
</dbReference>
<reference evidence="13" key="1">
    <citation type="submission" date="2017-11" db="EMBL/GenBank/DDBJ databases">
        <title>Phenotypic and genomic properties of facultatively anaerobic sulfur-reducing natronoarchaea from hypersaline soda lakes.</title>
        <authorList>
            <person name="Sorokin D.Y."/>
            <person name="Kublanov I.V."/>
            <person name="Roman P."/>
            <person name="Sinninghe Damste J.S."/>
            <person name="Golyshin P.N."/>
            <person name="Rojo D."/>
            <person name="Ciordia S."/>
            <person name="Mena M.D.C."/>
            <person name="Ferrer M."/>
            <person name="Messina E."/>
            <person name="Smedile F."/>
            <person name="La Spada G."/>
            <person name="La Cono V."/>
            <person name="Yakimov M.M."/>
        </authorList>
    </citation>
    <scope>NUCLEOTIDE SEQUENCE [LARGE SCALE GENOMIC DNA]</scope>
    <source>
        <strain evidence="13">AArc-Sl</strain>
    </source>
</reference>
<dbReference type="AlphaFoldDB" id="A0A343TJP3"/>
<evidence type="ECO:0000313" key="12">
    <source>
        <dbReference type="EMBL" id="AUX09315.1"/>
    </source>
</evidence>
<dbReference type="PANTHER" id="PTHR11630:SF66">
    <property type="entry name" value="DNA REPLICATION LICENSING FACTOR MCM4"/>
    <property type="match status" value="1"/>
</dbReference>
<comment type="similarity">
    <text evidence="1 9">Belongs to the MCM family.</text>
</comment>
<evidence type="ECO:0000256" key="8">
    <source>
        <dbReference type="ARBA" id="ARBA00023125"/>
    </source>
</evidence>
<dbReference type="KEGG" id="hdf:AArcSl_1686"/>
<dbReference type="InterPro" id="IPR027925">
    <property type="entry name" value="MCM_N"/>
</dbReference>